<sequence length="308" mass="36343">EAAGKTIPHLIKDLILKYRITLLALLETRINGVKADKVIKNLGMDSWYKVDAQGFFGGPRFTWEGKGVKERIDCELANRCFFSRYGHANVWAKVVSKFYENGDIWNKACFGNLFHQKRQILAKLEDRGENRYLQHRKKNLWQEYESIISQEELCEWIQFGDLNTRFYHISTIMQRKKNKIEALLDQRGEMILDQEVLKDMTKNHFQDLYKEESEYSPWQLNNIFPLMKLRNHSLIMKFDHHCYYESDRIQEINSTLLVLIPKCDASTFLYQFRPFSLCNVKKFMPMLVGPNQCSFVPGRHAIDNVVIA</sequence>
<gene>
    <name evidence="1" type="ORF">CR513_33447</name>
</gene>
<dbReference type="EMBL" id="QJKJ01006810">
    <property type="protein sequence ID" value="RDX85375.1"/>
    <property type="molecule type" value="Genomic_DNA"/>
</dbReference>
<comment type="caution">
    <text evidence="1">The sequence shown here is derived from an EMBL/GenBank/DDBJ whole genome shotgun (WGS) entry which is preliminary data.</text>
</comment>
<dbReference type="OrthoDB" id="1436530at2759"/>
<evidence type="ECO:0000313" key="1">
    <source>
        <dbReference type="EMBL" id="RDX85375.1"/>
    </source>
</evidence>
<feature type="non-terminal residue" evidence="1">
    <location>
        <position position="1"/>
    </location>
</feature>
<accession>A0A371G482</accession>
<dbReference type="Proteomes" id="UP000257109">
    <property type="component" value="Unassembled WGS sequence"/>
</dbReference>
<protein>
    <submittedName>
        <fullName evidence="1">Uncharacterized protein</fullName>
    </submittedName>
</protein>
<dbReference type="STRING" id="157652.A0A371G482"/>
<keyword evidence="2" id="KW-1185">Reference proteome</keyword>
<reference evidence="1" key="1">
    <citation type="submission" date="2018-05" db="EMBL/GenBank/DDBJ databases">
        <title>Draft genome of Mucuna pruriens seed.</title>
        <authorList>
            <person name="Nnadi N.E."/>
            <person name="Vos R."/>
            <person name="Hasami M.H."/>
            <person name="Devisetty U.K."/>
            <person name="Aguiy J.C."/>
        </authorList>
    </citation>
    <scope>NUCLEOTIDE SEQUENCE [LARGE SCALE GENOMIC DNA]</scope>
    <source>
        <strain evidence="1">JCA_2017</strain>
    </source>
</reference>
<organism evidence="1 2">
    <name type="scientific">Mucuna pruriens</name>
    <name type="common">Velvet bean</name>
    <name type="synonym">Dolichos pruriens</name>
    <dbReference type="NCBI Taxonomy" id="157652"/>
    <lineage>
        <taxon>Eukaryota</taxon>
        <taxon>Viridiplantae</taxon>
        <taxon>Streptophyta</taxon>
        <taxon>Embryophyta</taxon>
        <taxon>Tracheophyta</taxon>
        <taxon>Spermatophyta</taxon>
        <taxon>Magnoliopsida</taxon>
        <taxon>eudicotyledons</taxon>
        <taxon>Gunneridae</taxon>
        <taxon>Pentapetalae</taxon>
        <taxon>rosids</taxon>
        <taxon>fabids</taxon>
        <taxon>Fabales</taxon>
        <taxon>Fabaceae</taxon>
        <taxon>Papilionoideae</taxon>
        <taxon>50 kb inversion clade</taxon>
        <taxon>NPAAA clade</taxon>
        <taxon>indigoferoid/millettioid clade</taxon>
        <taxon>Phaseoleae</taxon>
        <taxon>Mucuna</taxon>
    </lineage>
</organism>
<dbReference type="AlphaFoldDB" id="A0A371G482"/>
<evidence type="ECO:0000313" key="2">
    <source>
        <dbReference type="Proteomes" id="UP000257109"/>
    </source>
</evidence>
<name>A0A371G482_MUCPR</name>
<feature type="non-terminal residue" evidence="1">
    <location>
        <position position="308"/>
    </location>
</feature>
<proteinExistence type="predicted"/>